<proteinExistence type="predicted"/>
<dbReference type="RefSeq" id="WP_007312329.1">
    <property type="nucleotide sequence ID" value="NZ_AESD01000668.1"/>
</dbReference>
<evidence type="ECO:0000313" key="2">
    <source>
        <dbReference type="EMBL" id="EHJ10812.1"/>
    </source>
</evidence>
<sequence>MKNSLRLSFSDNLSTPDLIALGISLIAAYLGLFSGHKSFSKELVLFLLFLNSLDLSLVLLMGKSFAQYKETISSFLRSPKFIGVDIFPALLIAEFIYGPFLKGFFLELMAFIVTYLVMRVLRLKIIASLH</sequence>
<keyword evidence="1" id="KW-0472">Membrane</keyword>
<evidence type="ECO:0000313" key="3">
    <source>
        <dbReference type="Proteomes" id="UP000003477"/>
    </source>
</evidence>
<evidence type="ECO:0000256" key="1">
    <source>
        <dbReference type="SAM" id="Phobius"/>
    </source>
</evidence>
<name>G5JAH5_CROWT</name>
<feature type="transmembrane region" description="Helical" evidence="1">
    <location>
        <begin position="104"/>
        <end position="121"/>
    </location>
</feature>
<keyword evidence="1" id="KW-1133">Transmembrane helix</keyword>
<dbReference type="Proteomes" id="UP000003477">
    <property type="component" value="Unassembled WGS sequence"/>
</dbReference>
<protein>
    <submittedName>
        <fullName evidence="2">Uncharacterized protein</fullName>
    </submittedName>
</protein>
<gene>
    <name evidence="2" type="ORF">CWATWH0003_4438</name>
</gene>
<dbReference type="PATRIC" id="fig|423471.3.peg.4152"/>
<dbReference type="EMBL" id="AESD01000668">
    <property type="protein sequence ID" value="EHJ10812.1"/>
    <property type="molecule type" value="Genomic_DNA"/>
</dbReference>
<dbReference type="AlphaFoldDB" id="G5JAH5"/>
<feature type="transmembrane region" description="Helical" evidence="1">
    <location>
        <begin position="12"/>
        <end position="31"/>
    </location>
</feature>
<comment type="caution">
    <text evidence="2">The sequence shown here is derived from an EMBL/GenBank/DDBJ whole genome shotgun (WGS) entry which is preliminary data.</text>
</comment>
<dbReference type="GeneID" id="88767865"/>
<organism evidence="2 3">
    <name type="scientific">Crocosphaera watsonii WH 0003</name>
    <dbReference type="NCBI Taxonomy" id="423471"/>
    <lineage>
        <taxon>Bacteria</taxon>
        <taxon>Bacillati</taxon>
        <taxon>Cyanobacteriota</taxon>
        <taxon>Cyanophyceae</taxon>
        <taxon>Oscillatoriophycideae</taxon>
        <taxon>Chroococcales</taxon>
        <taxon>Aphanothecaceae</taxon>
        <taxon>Crocosphaera</taxon>
    </lineage>
</organism>
<feature type="transmembrane region" description="Helical" evidence="1">
    <location>
        <begin position="43"/>
        <end position="60"/>
    </location>
</feature>
<keyword evidence="1" id="KW-0812">Transmembrane</keyword>
<accession>G5JAH5</accession>
<reference evidence="2 3" key="1">
    <citation type="journal article" date="2011" name="Front. Microbiol.">
        <title>Two Strains of Crocosphaera watsonii with Highly Conserved Genomes are Distinguished by Strain-Specific Features.</title>
        <authorList>
            <person name="Bench S.R."/>
            <person name="Ilikchyan I.N."/>
            <person name="Tripp H.J."/>
            <person name="Zehr J.P."/>
        </authorList>
    </citation>
    <scope>NUCLEOTIDE SEQUENCE [LARGE SCALE GENOMIC DNA]</scope>
    <source>
        <strain evidence="2 3">WH 0003</strain>
    </source>
</reference>